<evidence type="ECO:0000313" key="2">
    <source>
        <dbReference type="EMBL" id="SVD09296.1"/>
    </source>
</evidence>
<protein>
    <submittedName>
        <fullName evidence="2">Uncharacterized protein</fullName>
    </submittedName>
</protein>
<sequence>RLRRGRRLQRDTRPDEGALQRPVRRGSLQRSRSWQRRRGRGPEGNCGTTKL</sequence>
<feature type="non-terminal residue" evidence="2">
    <location>
        <position position="1"/>
    </location>
</feature>
<feature type="region of interest" description="Disordered" evidence="1">
    <location>
        <begin position="1"/>
        <end position="51"/>
    </location>
</feature>
<proteinExistence type="predicted"/>
<reference evidence="2" key="1">
    <citation type="submission" date="2018-05" db="EMBL/GenBank/DDBJ databases">
        <authorList>
            <person name="Lanie J.A."/>
            <person name="Ng W.-L."/>
            <person name="Kazmierczak K.M."/>
            <person name="Andrzejewski T.M."/>
            <person name="Davidsen T.M."/>
            <person name="Wayne K.J."/>
            <person name="Tettelin H."/>
            <person name="Glass J.I."/>
            <person name="Rusch D."/>
            <person name="Podicherti R."/>
            <person name="Tsui H.-C.T."/>
            <person name="Winkler M.E."/>
        </authorList>
    </citation>
    <scope>NUCLEOTIDE SEQUENCE</scope>
</reference>
<dbReference type="AlphaFoldDB" id="A0A382SHF7"/>
<feature type="non-terminal residue" evidence="2">
    <location>
        <position position="51"/>
    </location>
</feature>
<name>A0A382SHF7_9ZZZZ</name>
<feature type="compositionally biased region" description="Basic and acidic residues" evidence="1">
    <location>
        <begin position="8"/>
        <end position="18"/>
    </location>
</feature>
<gene>
    <name evidence="2" type="ORF">METZ01_LOCUS362150</name>
</gene>
<dbReference type="EMBL" id="UINC01129116">
    <property type="protein sequence ID" value="SVD09296.1"/>
    <property type="molecule type" value="Genomic_DNA"/>
</dbReference>
<organism evidence="2">
    <name type="scientific">marine metagenome</name>
    <dbReference type="NCBI Taxonomy" id="408172"/>
    <lineage>
        <taxon>unclassified sequences</taxon>
        <taxon>metagenomes</taxon>
        <taxon>ecological metagenomes</taxon>
    </lineage>
</organism>
<evidence type="ECO:0000256" key="1">
    <source>
        <dbReference type="SAM" id="MobiDB-lite"/>
    </source>
</evidence>
<accession>A0A382SHF7</accession>